<feature type="signal peptide" evidence="1">
    <location>
        <begin position="1"/>
        <end position="22"/>
    </location>
</feature>
<proteinExistence type="predicted"/>
<dbReference type="Gene3D" id="2.120.10.10">
    <property type="match status" value="1"/>
</dbReference>
<evidence type="ECO:0000313" key="2">
    <source>
        <dbReference type="EMBL" id="QDT62656.1"/>
    </source>
</evidence>
<dbReference type="RefSeq" id="WP_419187876.1">
    <property type="nucleotide sequence ID" value="NZ_CP036272.1"/>
</dbReference>
<organism evidence="2 3">
    <name type="scientific">Stieleria bergensis</name>
    <dbReference type="NCBI Taxonomy" id="2528025"/>
    <lineage>
        <taxon>Bacteria</taxon>
        <taxon>Pseudomonadati</taxon>
        <taxon>Planctomycetota</taxon>
        <taxon>Planctomycetia</taxon>
        <taxon>Pirellulales</taxon>
        <taxon>Pirellulaceae</taxon>
        <taxon>Stieleria</taxon>
    </lineage>
</organism>
<evidence type="ECO:0000256" key="1">
    <source>
        <dbReference type="SAM" id="SignalP"/>
    </source>
</evidence>
<keyword evidence="3" id="KW-1185">Reference proteome</keyword>
<accession>A0A517T2S5</accession>
<sequence length="333" mass="37465" precursor="true">MKTLRALVSLLVCCLPAITASAQDSNGLELVESARIWDGAPHNAFTDLIRFQDRWYCVFREGQQHVSSDGALRVITSSDGWKWNSAALITSADSDLRDAKITTTPDGRLMLAGAEAMNEPITHKHQSLVWFSTDGSNWTQQHEVGDRDNWLWRITWHKDKCYGWGYGCKSSDRGIRFFESSDGKSFNRLIETADVEGTYPNETSMVFLGDDTCYCLLRQDGRPNSGYIGKSKPPYTQWDWKSLGVRIGGPDMIRLPDGRFLAVVRLYDAPVRSSVCWLDPENGTLTEALKLPSGGDTSYAGMVWHEDRLWISYYSSHEGKTAIYLAKVKVNGR</sequence>
<reference evidence="2 3" key="1">
    <citation type="submission" date="2019-02" db="EMBL/GenBank/DDBJ databases">
        <title>Deep-cultivation of Planctomycetes and their phenomic and genomic characterization uncovers novel biology.</title>
        <authorList>
            <person name="Wiegand S."/>
            <person name="Jogler M."/>
            <person name="Boedeker C."/>
            <person name="Pinto D."/>
            <person name="Vollmers J."/>
            <person name="Rivas-Marin E."/>
            <person name="Kohn T."/>
            <person name="Peeters S.H."/>
            <person name="Heuer A."/>
            <person name="Rast P."/>
            <person name="Oberbeckmann S."/>
            <person name="Bunk B."/>
            <person name="Jeske O."/>
            <person name="Meyerdierks A."/>
            <person name="Storesund J.E."/>
            <person name="Kallscheuer N."/>
            <person name="Luecker S."/>
            <person name="Lage O.M."/>
            <person name="Pohl T."/>
            <person name="Merkel B.J."/>
            <person name="Hornburger P."/>
            <person name="Mueller R.-W."/>
            <person name="Bruemmer F."/>
            <person name="Labrenz M."/>
            <person name="Spormann A.M."/>
            <person name="Op den Camp H."/>
            <person name="Overmann J."/>
            <person name="Amann R."/>
            <person name="Jetten M.S.M."/>
            <person name="Mascher T."/>
            <person name="Medema M.H."/>
            <person name="Devos D.P."/>
            <person name="Kaster A.-K."/>
            <person name="Ovreas L."/>
            <person name="Rohde M."/>
            <person name="Galperin M.Y."/>
            <person name="Jogler C."/>
        </authorList>
    </citation>
    <scope>NUCLEOTIDE SEQUENCE [LARGE SCALE GENOMIC DNA]</scope>
    <source>
        <strain evidence="2 3">SV_7m_r</strain>
    </source>
</reference>
<gene>
    <name evidence="2" type="ORF">SV7mr_52060</name>
</gene>
<protein>
    <recommendedName>
        <fullName evidence="4">Exo-alpha-sialidase</fullName>
    </recommendedName>
</protein>
<name>A0A517T2S5_9BACT</name>
<evidence type="ECO:0000313" key="3">
    <source>
        <dbReference type="Proteomes" id="UP000315003"/>
    </source>
</evidence>
<dbReference type="InterPro" id="IPR036278">
    <property type="entry name" value="Sialidase_sf"/>
</dbReference>
<keyword evidence="1" id="KW-0732">Signal</keyword>
<feature type="chain" id="PRO_5022113852" description="Exo-alpha-sialidase" evidence="1">
    <location>
        <begin position="23"/>
        <end position="333"/>
    </location>
</feature>
<dbReference type="AlphaFoldDB" id="A0A517T2S5"/>
<dbReference type="SUPFAM" id="SSF50939">
    <property type="entry name" value="Sialidases"/>
    <property type="match status" value="1"/>
</dbReference>
<dbReference type="Proteomes" id="UP000315003">
    <property type="component" value="Chromosome"/>
</dbReference>
<dbReference type="EMBL" id="CP036272">
    <property type="protein sequence ID" value="QDT62656.1"/>
    <property type="molecule type" value="Genomic_DNA"/>
</dbReference>
<evidence type="ECO:0008006" key="4">
    <source>
        <dbReference type="Google" id="ProtNLM"/>
    </source>
</evidence>